<dbReference type="EMBL" id="QKTW01000017">
    <property type="protein sequence ID" value="PZF72581.1"/>
    <property type="molecule type" value="Genomic_DNA"/>
</dbReference>
<dbReference type="RefSeq" id="WP_110999172.1">
    <property type="nucleotide sequence ID" value="NZ_QKTW01000017.1"/>
</dbReference>
<protein>
    <submittedName>
        <fullName evidence="1">Uncharacterized protein</fullName>
    </submittedName>
</protein>
<gene>
    <name evidence="1" type="ORF">DN068_12000</name>
</gene>
<proteinExistence type="predicted"/>
<name>A0A2W2ABA2_9BACT</name>
<dbReference type="AlphaFoldDB" id="A0A2W2ABA2"/>
<dbReference type="Proteomes" id="UP000248745">
    <property type="component" value="Unassembled WGS sequence"/>
</dbReference>
<organism evidence="1 2">
    <name type="scientific">Taibaiella soli</name>
    <dbReference type="NCBI Taxonomy" id="1649169"/>
    <lineage>
        <taxon>Bacteria</taxon>
        <taxon>Pseudomonadati</taxon>
        <taxon>Bacteroidota</taxon>
        <taxon>Chitinophagia</taxon>
        <taxon>Chitinophagales</taxon>
        <taxon>Chitinophagaceae</taxon>
        <taxon>Taibaiella</taxon>
    </lineage>
</organism>
<evidence type="ECO:0000313" key="1">
    <source>
        <dbReference type="EMBL" id="PZF72581.1"/>
    </source>
</evidence>
<comment type="caution">
    <text evidence="1">The sequence shown here is derived from an EMBL/GenBank/DDBJ whole genome shotgun (WGS) entry which is preliminary data.</text>
</comment>
<reference evidence="1 2" key="1">
    <citation type="submission" date="2018-06" db="EMBL/GenBank/DDBJ databases">
        <title>Mucibacter soli gen. nov., sp. nov., a new member of the family Chitinophagaceae producing mucin.</title>
        <authorList>
            <person name="Kim M.-K."/>
            <person name="Park S."/>
            <person name="Kim T.-S."/>
            <person name="Joung Y."/>
            <person name="Han J.-H."/>
            <person name="Kim S.B."/>
        </authorList>
    </citation>
    <scope>NUCLEOTIDE SEQUENCE [LARGE SCALE GENOMIC DNA]</scope>
    <source>
        <strain evidence="1 2">R1-15</strain>
    </source>
</reference>
<sequence length="78" mass="8773">MEGSINIDSVNDGQLKDALIHFVNNCNAGRLSKGLRNILLDYIRLQFEVLPVGFEELLGDFFTFFELMDAIEKVHNGG</sequence>
<keyword evidence="2" id="KW-1185">Reference proteome</keyword>
<accession>A0A2W2ABA2</accession>
<evidence type="ECO:0000313" key="2">
    <source>
        <dbReference type="Proteomes" id="UP000248745"/>
    </source>
</evidence>